<reference evidence="1" key="1">
    <citation type="submission" date="2019-08" db="EMBL/GenBank/DDBJ databases">
        <title>The improved chromosome-level genome for the pearl oyster Pinctada fucata martensii using PacBio sequencing and Hi-C.</title>
        <authorList>
            <person name="Zheng Z."/>
        </authorList>
    </citation>
    <scope>NUCLEOTIDE SEQUENCE</scope>
    <source>
        <strain evidence="1">ZZ-2019</strain>
        <tissue evidence="1">Adductor muscle</tissue>
    </source>
</reference>
<sequence>MIRGTQGIDNQIATGVSFVQKIPELKQKCISPEQKDLGQLCFSIESPHILKRGISVSENAFVLGAIKEKGLTDEEFDCLWEYLGYCPVSRHFKYFAGLEIKGHVIYGMDYGRMIKRDNSSIFFDHHGEVQFGKVRFFVILDFERKEDTTLALTECFRCPRYSPEINILSVKVTNEIKFVNIKYIKEGCMYLSVDNTSRKYVCRFPNKLESD</sequence>
<proteinExistence type="predicted"/>
<protein>
    <submittedName>
        <fullName evidence="1">Uncharacterized protein</fullName>
    </submittedName>
</protein>
<comment type="caution">
    <text evidence="1">The sequence shown here is derived from an EMBL/GenBank/DDBJ whole genome shotgun (WGS) entry which is preliminary data.</text>
</comment>
<dbReference type="Proteomes" id="UP001186944">
    <property type="component" value="Unassembled WGS sequence"/>
</dbReference>
<gene>
    <name evidence="1" type="ORF">FSP39_002036</name>
</gene>
<evidence type="ECO:0000313" key="2">
    <source>
        <dbReference type="Proteomes" id="UP001186944"/>
    </source>
</evidence>
<keyword evidence="2" id="KW-1185">Reference proteome</keyword>
<evidence type="ECO:0000313" key="1">
    <source>
        <dbReference type="EMBL" id="KAK3106883.1"/>
    </source>
</evidence>
<dbReference type="AlphaFoldDB" id="A0AA88YJI7"/>
<accession>A0AA88YJI7</accession>
<name>A0AA88YJI7_PINIB</name>
<organism evidence="1 2">
    <name type="scientific">Pinctada imbricata</name>
    <name type="common">Atlantic pearl-oyster</name>
    <name type="synonym">Pinctada martensii</name>
    <dbReference type="NCBI Taxonomy" id="66713"/>
    <lineage>
        <taxon>Eukaryota</taxon>
        <taxon>Metazoa</taxon>
        <taxon>Spiralia</taxon>
        <taxon>Lophotrochozoa</taxon>
        <taxon>Mollusca</taxon>
        <taxon>Bivalvia</taxon>
        <taxon>Autobranchia</taxon>
        <taxon>Pteriomorphia</taxon>
        <taxon>Pterioida</taxon>
        <taxon>Pterioidea</taxon>
        <taxon>Pteriidae</taxon>
        <taxon>Pinctada</taxon>
    </lineage>
</organism>
<dbReference type="EMBL" id="VSWD01000002">
    <property type="protein sequence ID" value="KAK3106883.1"/>
    <property type="molecule type" value="Genomic_DNA"/>
</dbReference>